<evidence type="ECO:0000313" key="2">
    <source>
        <dbReference type="Proteomes" id="UP000789390"/>
    </source>
</evidence>
<protein>
    <submittedName>
        <fullName evidence="1">Uncharacterized protein</fullName>
    </submittedName>
</protein>
<dbReference type="EMBL" id="CAKKLH010000002">
    <property type="protein sequence ID" value="CAH0098457.1"/>
    <property type="molecule type" value="Genomic_DNA"/>
</dbReference>
<keyword evidence="2" id="KW-1185">Reference proteome</keyword>
<dbReference type="Proteomes" id="UP000789390">
    <property type="component" value="Unassembled WGS sequence"/>
</dbReference>
<reference evidence="1" key="1">
    <citation type="submission" date="2021-11" db="EMBL/GenBank/DDBJ databases">
        <authorList>
            <person name="Schell T."/>
        </authorList>
    </citation>
    <scope>NUCLEOTIDE SEQUENCE</scope>
    <source>
        <strain evidence="1">M5</strain>
    </source>
</reference>
<proteinExistence type="predicted"/>
<gene>
    <name evidence="1" type="ORF">DGAL_LOCUS535</name>
</gene>
<organism evidence="1 2">
    <name type="scientific">Daphnia galeata</name>
    <dbReference type="NCBI Taxonomy" id="27404"/>
    <lineage>
        <taxon>Eukaryota</taxon>
        <taxon>Metazoa</taxon>
        <taxon>Ecdysozoa</taxon>
        <taxon>Arthropoda</taxon>
        <taxon>Crustacea</taxon>
        <taxon>Branchiopoda</taxon>
        <taxon>Diplostraca</taxon>
        <taxon>Cladocera</taxon>
        <taxon>Anomopoda</taxon>
        <taxon>Daphniidae</taxon>
        <taxon>Daphnia</taxon>
    </lineage>
</organism>
<name>A0A8J2RAN3_9CRUS</name>
<evidence type="ECO:0000313" key="1">
    <source>
        <dbReference type="EMBL" id="CAH0098457.1"/>
    </source>
</evidence>
<sequence>MVEFINEVLDRGIPEEVFYFYHGLEIGENKIPKYEANILASDLRVAILEQIPRYGKRENVSAIRMLMHLLKKLGTVHADCETCGGGMYRFLQKSDGTCASNT</sequence>
<accession>A0A8J2RAN3</accession>
<dbReference type="AlphaFoldDB" id="A0A8J2RAN3"/>
<comment type="caution">
    <text evidence="1">The sequence shown here is derived from an EMBL/GenBank/DDBJ whole genome shotgun (WGS) entry which is preliminary data.</text>
</comment>